<organism evidence="3 4">
    <name type="scientific">Catellatospora aurea</name>
    <dbReference type="NCBI Taxonomy" id="1337874"/>
    <lineage>
        <taxon>Bacteria</taxon>
        <taxon>Bacillati</taxon>
        <taxon>Actinomycetota</taxon>
        <taxon>Actinomycetes</taxon>
        <taxon>Micromonosporales</taxon>
        <taxon>Micromonosporaceae</taxon>
        <taxon>Catellatospora</taxon>
    </lineage>
</organism>
<gene>
    <name evidence="3" type="ORF">ACFQO7_28135</name>
</gene>
<reference evidence="4" key="1">
    <citation type="journal article" date="2019" name="Int. J. Syst. Evol. Microbiol.">
        <title>The Global Catalogue of Microorganisms (GCM) 10K type strain sequencing project: providing services to taxonomists for standard genome sequencing and annotation.</title>
        <authorList>
            <consortium name="The Broad Institute Genomics Platform"/>
            <consortium name="The Broad Institute Genome Sequencing Center for Infectious Disease"/>
            <person name="Wu L."/>
            <person name="Ma J."/>
        </authorList>
    </citation>
    <scope>NUCLEOTIDE SEQUENCE [LARGE SCALE GENOMIC DNA]</scope>
    <source>
        <strain evidence="4">CGMCC 1.9106</strain>
    </source>
</reference>
<protein>
    <submittedName>
        <fullName evidence="3">Type II toxin-antitoxin system PemK/MazF family toxin</fullName>
    </submittedName>
</protein>
<dbReference type="Proteomes" id="UP001596392">
    <property type="component" value="Unassembled WGS sequence"/>
</dbReference>
<comment type="similarity">
    <text evidence="1">Belongs to the PemK/MazF family.</text>
</comment>
<dbReference type="EMBL" id="JBHTAC010000038">
    <property type="protein sequence ID" value="MFC7246365.1"/>
    <property type="molecule type" value="Genomic_DNA"/>
</dbReference>
<dbReference type="Pfam" id="PF02452">
    <property type="entry name" value="PemK_toxin"/>
    <property type="match status" value="1"/>
</dbReference>
<dbReference type="PANTHER" id="PTHR33988:SF2">
    <property type="entry name" value="ENDORIBONUCLEASE MAZF"/>
    <property type="match status" value="1"/>
</dbReference>
<comment type="caution">
    <text evidence="3">The sequence shown here is derived from an EMBL/GenBank/DDBJ whole genome shotgun (WGS) entry which is preliminary data.</text>
</comment>
<keyword evidence="4" id="KW-1185">Reference proteome</keyword>
<evidence type="ECO:0000313" key="3">
    <source>
        <dbReference type="EMBL" id="MFC7246365.1"/>
    </source>
</evidence>
<dbReference type="Gene3D" id="2.30.30.110">
    <property type="match status" value="1"/>
</dbReference>
<evidence type="ECO:0000256" key="2">
    <source>
        <dbReference type="ARBA" id="ARBA00022649"/>
    </source>
</evidence>
<dbReference type="InterPro" id="IPR011067">
    <property type="entry name" value="Plasmid_toxin/cell-grow_inhib"/>
</dbReference>
<evidence type="ECO:0000313" key="4">
    <source>
        <dbReference type="Proteomes" id="UP001596392"/>
    </source>
</evidence>
<dbReference type="InterPro" id="IPR003477">
    <property type="entry name" value="PemK-like"/>
</dbReference>
<name>A0ABW2H2C1_9ACTN</name>
<sequence>MRAPVRGEVYFVDLGAELGRKPFAVVSNNRRNRALTTVLAVRITTTNRNTHIETVVPLGTDCGELAGWALCDDVEKLWRDELPTPAGALGPYTMAAVNAGLRAALAL</sequence>
<accession>A0ABW2H2C1</accession>
<proteinExistence type="inferred from homology"/>
<dbReference type="PANTHER" id="PTHR33988">
    <property type="entry name" value="ENDORIBONUCLEASE MAZF-RELATED"/>
    <property type="match status" value="1"/>
</dbReference>
<dbReference type="SUPFAM" id="SSF50118">
    <property type="entry name" value="Cell growth inhibitor/plasmid maintenance toxic component"/>
    <property type="match status" value="1"/>
</dbReference>
<evidence type="ECO:0000256" key="1">
    <source>
        <dbReference type="ARBA" id="ARBA00007521"/>
    </source>
</evidence>
<dbReference type="RefSeq" id="WP_376809198.1">
    <property type="nucleotide sequence ID" value="NZ_JBHTAC010000038.1"/>
</dbReference>
<keyword evidence="2" id="KW-1277">Toxin-antitoxin system</keyword>